<reference evidence="2 3" key="1">
    <citation type="submission" date="2024-05" db="EMBL/GenBank/DDBJ databases">
        <title>Genome sequencing and assembly of Indian major carp, Cirrhinus mrigala (Hamilton, 1822).</title>
        <authorList>
            <person name="Mohindra V."/>
            <person name="Chowdhury L.M."/>
            <person name="Lal K."/>
            <person name="Jena J.K."/>
        </authorList>
    </citation>
    <scope>NUCLEOTIDE SEQUENCE [LARGE SCALE GENOMIC DNA]</scope>
    <source>
        <strain evidence="2">CM1030</strain>
        <tissue evidence="2">Blood</tissue>
    </source>
</reference>
<evidence type="ECO:0000256" key="1">
    <source>
        <dbReference type="SAM" id="MobiDB-lite"/>
    </source>
</evidence>
<proteinExistence type="predicted"/>
<protein>
    <submittedName>
        <fullName evidence="2">Uncharacterized protein</fullName>
    </submittedName>
</protein>
<feature type="non-terminal residue" evidence="2">
    <location>
        <position position="53"/>
    </location>
</feature>
<dbReference type="Proteomes" id="UP001529510">
    <property type="component" value="Unassembled WGS sequence"/>
</dbReference>
<accession>A0ABD0P662</accession>
<feature type="compositionally biased region" description="Basic residues" evidence="1">
    <location>
        <begin position="37"/>
        <end position="53"/>
    </location>
</feature>
<dbReference type="EMBL" id="JAMKFB020000017">
    <property type="protein sequence ID" value="KAL0169559.1"/>
    <property type="molecule type" value="Genomic_DNA"/>
</dbReference>
<dbReference type="AlphaFoldDB" id="A0ABD0P662"/>
<feature type="region of interest" description="Disordered" evidence="1">
    <location>
        <begin position="21"/>
        <end position="53"/>
    </location>
</feature>
<evidence type="ECO:0000313" key="2">
    <source>
        <dbReference type="EMBL" id="KAL0169559.1"/>
    </source>
</evidence>
<evidence type="ECO:0000313" key="3">
    <source>
        <dbReference type="Proteomes" id="UP001529510"/>
    </source>
</evidence>
<keyword evidence="3" id="KW-1185">Reference proteome</keyword>
<name>A0ABD0P662_CIRMR</name>
<comment type="caution">
    <text evidence="2">The sequence shown here is derived from an EMBL/GenBank/DDBJ whole genome shotgun (WGS) entry which is preliminary data.</text>
</comment>
<gene>
    <name evidence="2" type="ORF">M9458_034155</name>
</gene>
<organism evidence="2 3">
    <name type="scientific">Cirrhinus mrigala</name>
    <name type="common">Mrigala</name>
    <dbReference type="NCBI Taxonomy" id="683832"/>
    <lineage>
        <taxon>Eukaryota</taxon>
        <taxon>Metazoa</taxon>
        <taxon>Chordata</taxon>
        <taxon>Craniata</taxon>
        <taxon>Vertebrata</taxon>
        <taxon>Euteleostomi</taxon>
        <taxon>Actinopterygii</taxon>
        <taxon>Neopterygii</taxon>
        <taxon>Teleostei</taxon>
        <taxon>Ostariophysi</taxon>
        <taxon>Cypriniformes</taxon>
        <taxon>Cyprinidae</taxon>
        <taxon>Labeoninae</taxon>
        <taxon>Labeonini</taxon>
        <taxon>Cirrhinus</taxon>
    </lineage>
</organism>
<sequence>SAAGAVLSAMVLRAAVHSLPEPNDVSLHPLHHPAVLHPRHGPSHHQRRAKTPL</sequence>
<feature type="non-terminal residue" evidence="2">
    <location>
        <position position="1"/>
    </location>
</feature>